<evidence type="ECO:0000256" key="1">
    <source>
        <dbReference type="SAM" id="Phobius"/>
    </source>
</evidence>
<dbReference type="AlphaFoldDB" id="A0A381SZT6"/>
<sequence length="63" mass="7748">MKLLGFFKYAYLGFFVLFFIEFLLNFKSDFNKSIVFLLLSILSVVVYWFRNKYQKRFKDRGKL</sequence>
<feature type="transmembrane region" description="Helical" evidence="1">
    <location>
        <begin position="30"/>
        <end position="49"/>
    </location>
</feature>
<proteinExistence type="predicted"/>
<gene>
    <name evidence="2" type="ORF">METZ01_LOCUS59747</name>
</gene>
<name>A0A381SZT6_9ZZZZ</name>
<organism evidence="2">
    <name type="scientific">marine metagenome</name>
    <dbReference type="NCBI Taxonomy" id="408172"/>
    <lineage>
        <taxon>unclassified sequences</taxon>
        <taxon>metagenomes</taxon>
        <taxon>ecological metagenomes</taxon>
    </lineage>
</organism>
<protein>
    <submittedName>
        <fullName evidence="2">Uncharacterized protein</fullName>
    </submittedName>
</protein>
<accession>A0A381SZT6</accession>
<keyword evidence="1" id="KW-0472">Membrane</keyword>
<evidence type="ECO:0000313" key="2">
    <source>
        <dbReference type="EMBL" id="SVA06893.1"/>
    </source>
</evidence>
<dbReference type="EMBL" id="UINC01003503">
    <property type="protein sequence ID" value="SVA06893.1"/>
    <property type="molecule type" value="Genomic_DNA"/>
</dbReference>
<keyword evidence="1" id="KW-0812">Transmembrane</keyword>
<feature type="transmembrane region" description="Helical" evidence="1">
    <location>
        <begin position="7"/>
        <end position="24"/>
    </location>
</feature>
<reference evidence="2" key="1">
    <citation type="submission" date="2018-05" db="EMBL/GenBank/DDBJ databases">
        <authorList>
            <person name="Lanie J.A."/>
            <person name="Ng W.-L."/>
            <person name="Kazmierczak K.M."/>
            <person name="Andrzejewski T.M."/>
            <person name="Davidsen T.M."/>
            <person name="Wayne K.J."/>
            <person name="Tettelin H."/>
            <person name="Glass J.I."/>
            <person name="Rusch D."/>
            <person name="Podicherti R."/>
            <person name="Tsui H.-C.T."/>
            <person name="Winkler M.E."/>
        </authorList>
    </citation>
    <scope>NUCLEOTIDE SEQUENCE</scope>
</reference>
<keyword evidence="1" id="KW-1133">Transmembrane helix</keyword>